<keyword evidence="1" id="KW-0732">Signal</keyword>
<evidence type="ECO:0000313" key="2">
    <source>
        <dbReference type="Proteomes" id="UP000504604"/>
    </source>
</evidence>
<dbReference type="OrthoDB" id="2015720at2759"/>
<keyword evidence="2" id="KW-1185">Reference proteome</keyword>
<dbReference type="AlphaFoldDB" id="A0A8M8UQW7"/>
<sequence>MVFLLEFAAAFALLKWRNAHSDSALAPAENSSSLSTTPLHFSQLYYKKWIRLTDFPLCIPLVVDNLTGLGRVLISMSTFSIVPRKLETDSATISCGKSTIWLQSQLTKGGTFERLFMISYLDEEILIIRDTAGVPEVLRRLDPGPSQTV</sequence>
<dbReference type="GeneID" id="105159685"/>
<feature type="chain" id="PRO_5044692959" evidence="1">
    <location>
        <begin position="22"/>
        <end position="149"/>
    </location>
</feature>
<accession>A0A8M8UQW7</accession>
<feature type="signal peptide" evidence="1">
    <location>
        <begin position="1"/>
        <end position="21"/>
    </location>
</feature>
<evidence type="ECO:0000256" key="1">
    <source>
        <dbReference type="SAM" id="SignalP"/>
    </source>
</evidence>
<protein>
    <submittedName>
        <fullName evidence="3 4">Uncharacterized protein LOC105159685</fullName>
    </submittedName>
</protein>
<gene>
    <name evidence="3 4" type="primary">LOC105159685</name>
</gene>
<reference evidence="3 4" key="1">
    <citation type="submission" date="2025-04" db="UniProtKB">
        <authorList>
            <consortium name="RefSeq"/>
        </authorList>
    </citation>
    <scope>IDENTIFICATION</scope>
</reference>
<organism evidence="2 3">
    <name type="scientific">Sesamum indicum</name>
    <name type="common">Oriental sesame</name>
    <name type="synonym">Sesamum orientale</name>
    <dbReference type="NCBI Taxonomy" id="4182"/>
    <lineage>
        <taxon>Eukaryota</taxon>
        <taxon>Viridiplantae</taxon>
        <taxon>Streptophyta</taxon>
        <taxon>Embryophyta</taxon>
        <taxon>Tracheophyta</taxon>
        <taxon>Spermatophyta</taxon>
        <taxon>Magnoliopsida</taxon>
        <taxon>eudicotyledons</taxon>
        <taxon>Gunneridae</taxon>
        <taxon>Pentapetalae</taxon>
        <taxon>asterids</taxon>
        <taxon>lamiids</taxon>
        <taxon>Lamiales</taxon>
        <taxon>Pedaliaceae</taxon>
        <taxon>Sesamum</taxon>
    </lineage>
</organism>
<dbReference type="KEGG" id="sind:105159685"/>
<dbReference type="Proteomes" id="UP000504604">
    <property type="component" value="Linkage group LG4"/>
</dbReference>
<evidence type="ECO:0000313" key="4">
    <source>
        <dbReference type="RefSeq" id="XP_020548829.1"/>
    </source>
</evidence>
<evidence type="ECO:0000313" key="3">
    <source>
        <dbReference type="RefSeq" id="XP_020548827.1"/>
    </source>
</evidence>
<dbReference type="RefSeq" id="XP_020548829.1">
    <property type="nucleotide sequence ID" value="XM_020693170.1"/>
</dbReference>
<dbReference type="RefSeq" id="XP_020548827.1">
    <property type="nucleotide sequence ID" value="XM_020693168.1"/>
</dbReference>
<proteinExistence type="predicted"/>
<name>A0A8M8UQW7_SESIN</name>